<evidence type="ECO:0000313" key="1">
    <source>
        <dbReference type="EMBL" id="MBP1047950.1"/>
    </source>
</evidence>
<proteinExistence type="predicted"/>
<sequence length="135" mass="15954">MIEKQLLKEELAQALTTHIRLLKDVEEFESEHTDALSFMMRSFGFMLDGAPGTLVSEDEEALHYMMFQYYSLLTELKYNLILNFPYSQLNGRKVIDVVDQFPITYEKEMKHWWEAMTGLDVEETKQTIAIKELEY</sequence>
<organism evidence="1 2">
    <name type="scientific">Enterococcus larvae</name>
    <dbReference type="NCBI Taxonomy" id="2794352"/>
    <lineage>
        <taxon>Bacteria</taxon>
        <taxon>Bacillati</taxon>
        <taxon>Bacillota</taxon>
        <taxon>Bacilli</taxon>
        <taxon>Lactobacillales</taxon>
        <taxon>Enterococcaceae</taxon>
        <taxon>Enterococcus</taxon>
    </lineage>
</organism>
<reference evidence="1 2" key="1">
    <citation type="submission" date="2020-12" db="EMBL/GenBank/DDBJ databases">
        <title>Vagococcus allomyrinae sp. nov. and Enterococcus lavae sp. nov., isolated from the larvae of Allomyrina dichotoma.</title>
        <authorList>
            <person name="Lee S.D."/>
        </authorList>
    </citation>
    <scope>NUCLEOTIDE SEQUENCE [LARGE SCALE GENOMIC DNA]</scope>
    <source>
        <strain evidence="1 2">BWM-S5</strain>
    </source>
</reference>
<accession>A0ABS4CPG3</accession>
<dbReference type="RefSeq" id="WP_209558730.1">
    <property type="nucleotide sequence ID" value="NZ_JAEDXU010000011.1"/>
</dbReference>
<dbReference type="EMBL" id="JAEDXU010000011">
    <property type="protein sequence ID" value="MBP1047950.1"/>
    <property type="molecule type" value="Genomic_DNA"/>
</dbReference>
<protein>
    <submittedName>
        <fullName evidence="1">Uncharacterized protein</fullName>
    </submittedName>
</protein>
<keyword evidence="2" id="KW-1185">Reference proteome</keyword>
<comment type="caution">
    <text evidence="1">The sequence shown here is derived from an EMBL/GenBank/DDBJ whole genome shotgun (WGS) entry which is preliminary data.</text>
</comment>
<evidence type="ECO:0000313" key="2">
    <source>
        <dbReference type="Proteomes" id="UP000673375"/>
    </source>
</evidence>
<name>A0ABS4CPG3_9ENTE</name>
<gene>
    <name evidence="1" type="ORF">I6N96_16795</name>
</gene>
<dbReference type="Proteomes" id="UP000673375">
    <property type="component" value="Unassembled WGS sequence"/>
</dbReference>